<proteinExistence type="predicted"/>
<evidence type="ECO:0000256" key="1">
    <source>
        <dbReference type="ARBA" id="ARBA00004752"/>
    </source>
</evidence>
<keyword evidence="4 6" id="KW-0573">Peptidoglycan synthesis</keyword>
<accession>A0ABS5KYZ9</accession>
<gene>
    <name evidence="9" type="ORF">KGQ19_30965</name>
</gene>
<evidence type="ECO:0000313" key="10">
    <source>
        <dbReference type="Proteomes" id="UP000730482"/>
    </source>
</evidence>
<keyword evidence="3 6" id="KW-0133">Cell shape</keyword>
<comment type="caution">
    <text evidence="9">The sequence shown here is derived from an EMBL/GenBank/DDBJ whole genome shotgun (WGS) entry which is preliminary data.</text>
</comment>
<feature type="chain" id="PRO_5045801757" evidence="7">
    <location>
        <begin position="21"/>
        <end position="155"/>
    </location>
</feature>
<dbReference type="RefSeq" id="WP_212015657.1">
    <property type="nucleotide sequence ID" value="NZ_JAAFYZ010000134.1"/>
</dbReference>
<sequence>MATSISVLTASLLFPGSAFAAQAVGTGSGGAGCPNRPAPVICVDLSHQRLWVQKNGKTEFPSIPTRSGRRGDATRTGWFHVFQRDQHHWSNEYSSPMPYSLFFSGGQAIHGVTEDLSRGPGSHGCVNIRVADARRLWAATTLGEAVYVWGRKPGT</sequence>
<dbReference type="PANTHER" id="PTHR30582:SF33">
    <property type="entry name" value="EXPORTED PROTEIN"/>
    <property type="match status" value="1"/>
</dbReference>
<keyword evidence="5 6" id="KW-0961">Cell wall biogenesis/degradation</keyword>
<dbReference type="Proteomes" id="UP000730482">
    <property type="component" value="Unassembled WGS sequence"/>
</dbReference>
<keyword evidence="7" id="KW-0732">Signal</keyword>
<dbReference type="CDD" id="cd16913">
    <property type="entry name" value="YkuD_like"/>
    <property type="match status" value="1"/>
</dbReference>
<keyword evidence="10" id="KW-1185">Reference proteome</keyword>
<evidence type="ECO:0000256" key="2">
    <source>
        <dbReference type="ARBA" id="ARBA00022679"/>
    </source>
</evidence>
<reference evidence="9 10" key="1">
    <citation type="submission" date="2020-02" db="EMBL/GenBank/DDBJ databases">
        <title>Acidophilic actinobacteria isolated from forest soil.</title>
        <authorList>
            <person name="Golinska P."/>
        </authorList>
    </citation>
    <scope>NUCLEOTIDE SEQUENCE [LARGE SCALE GENOMIC DNA]</scope>
    <source>
        <strain evidence="9 10">NL8</strain>
    </source>
</reference>
<dbReference type="Gene3D" id="2.40.440.10">
    <property type="entry name" value="L,D-transpeptidase catalytic domain-like"/>
    <property type="match status" value="1"/>
</dbReference>
<evidence type="ECO:0000256" key="7">
    <source>
        <dbReference type="SAM" id="SignalP"/>
    </source>
</evidence>
<name>A0ABS5KYZ9_9ACTN</name>
<evidence type="ECO:0000256" key="4">
    <source>
        <dbReference type="ARBA" id="ARBA00022984"/>
    </source>
</evidence>
<feature type="signal peptide" evidence="7">
    <location>
        <begin position="1"/>
        <end position="20"/>
    </location>
</feature>
<dbReference type="InterPro" id="IPR038063">
    <property type="entry name" value="Transpep_catalytic_dom"/>
</dbReference>
<dbReference type="InterPro" id="IPR050979">
    <property type="entry name" value="LD-transpeptidase"/>
</dbReference>
<feature type="active site" description="Nucleophile" evidence="6">
    <location>
        <position position="125"/>
    </location>
</feature>
<keyword evidence="2" id="KW-0808">Transferase</keyword>
<evidence type="ECO:0000259" key="8">
    <source>
        <dbReference type="PROSITE" id="PS52029"/>
    </source>
</evidence>
<dbReference type="EMBL" id="JAAFYZ010000134">
    <property type="protein sequence ID" value="MBS2551298.1"/>
    <property type="molecule type" value="Genomic_DNA"/>
</dbReference>
<dbReference type="InterPro" id="IPR005490">
    <property type="entry name" value="LD_TPept_cat_dom"/>
</dbReference>
<dbReference type="Pfam" id="PF03734">
    <property type="entry name" value="YkuD"/>
    <property type="match status" value="1"/>
</dbReference>
<protein>
    <submittedName>
        <fullName evidence="9">L,D-transpeptidase</fullName>
    </submittedName>
</protein>
<evidence type="ECO:0000256" key="6">
    <source>
        <dbReference type="PROSITE-ProRule" id="PRU01373"/>
    </source>
</evidence>
<organism evidence="9 10">
    <name type="scientific">Catenulispora pinistramenti</name>
    <dbReference type="NCBI Taxonomy" id="2705254"/>
    <lineage>
        <taxon>Bacteria</taxon>
        <taxon>Bacillati</taxon>
        <taxon>Actinomycetota</taxon>
        <taxon>Actinomycetes</taxon>
        <taxon>Catenulisporales</taxon>
        <taxon>Catenulisporaceae</taxon>
        <taxon>Catenulispora</taxon>
    </lineage>
</organism>
<dbReference type="PANTHER" id="PTHR30582">
    <property type="entry name" value="L,D-TRANSPEPTIDASE"/>
    <property type="match status" value="1"/>
</dbReference>
<evidence type="ECO:0000256" key="3">
    <source>
        <dbReference type="ARBA" id="ARBA00022960"/>
    </source>
</evidence>
<evidence type="ECO:0000313" key="9">
    <source>
        <dbReference type="EMBL" id="MBS2551298.1"/>
    </source>
</evidence>
<feature type="active site" description="Proton donor/acceptor" evidence="6">
    <location>
        <position position="110"/>
    </location>
</feature>
<evidence type="ECO:0000256" key="5">
    <source>
        <dbReference type="ARBA" id="ARBA00023316"/>
    </source>
</evidence>
<dbReference type="PROSITE" id="PS52029">
    <property type="entry name" value="LD_TPASE"/>
    <property type="match status" value="1"/>
</dbReference>
<feature type="domain" description="L,D-TPase catalytic" evidence="8">
    <location>
        <begin position="39"/>
        <end position="149"/>
    </location>
</feature>
<comment type="pathway">
    <text evidence="1 6">Cell wall biogenesis; peptidoglycan biosynthesis.</text>
</comment>
<dbReference type="SUPFAM" id="SSF141523">
    <property type="entry name" value="L,D-transpeptidase catalytic domain-like"/>
    <property type="match status" value="1"/>
</dbReference>